<dbReference type="InterPro" id="IPR029069">
    <property type="entry name" value="HotDog_dom_sf"/>
</dbReference>
<dbReference type="Gene3D" id="3.10.129.10">
    <property type="entry name" value="Hotdog Thioesterase"/>
    <property type="match status" value="1"/>
</dbReference>
<dbReference type="SUPFAM" id="SSF54637">
    <property type="entry name" value="Thioesterase/thiol ester dehydrase-isomerase"/>
    <property type="match status" value="1"/>
</dbReference>
<dbReference type="Pfam" id="PF22817">
    <property type="entry name" value="ApeP-like"/>
    <property type="match status" value="1"/>
</dbReference>
<dbReference type="Proteomes" id="UP000525652">
    <property type="component" value="Unassembled WGS sequence"/>
</dbReference>
<reference evidence="1 2" key="1">
    <citation type="submission" date="2020-07" db="EMBL/GenBank/DDBJ databases">
        <authorList>
            <person name="Feng X."/>
        </authorList>
    </citation>
    <scope>NUCLEOTIDE SEQUENCE [LARGE SCALE GENOMIC DNA]</scope>
    <source>
        <strain evidence="1 2">JCM14086</strain>
    </source>
</reference>
<accession>A0A7X1E321</accession>
<dbReference type="RefSeq" id="WP_185691767.1">
    <property type="nucleotide sequence ID" value="NZ_JACHVA010000045.1"/>
</dbReference>
<dbReference type="EMBL" id="JACHVA010000045">
    <property type="protein sequence ID" value="MBC2601040.1"/>
    <property type="molecule type" value="Genomic_DNA"/>
</dbReference>
<evidence type="ECO:0000313" key="2">
    <source>
        <dbReference type="Proteomes" id="UP000525652"/>
    </source>
</evidence>
<dbReference type="InterPro" id="IPR016776">
    <property type="entry name" value="ApeP-like_dehydratase"/>
</dbReference>
<organism evidence="1 2">
    <name type="scientific">Puniceicoccus vermicola</name>
    <dbReference type="NCBI Taxonomy" id="388746"/>
    <lineage>
        <taxon>Bacteria</taxon>
        <taxon>Pseudomonadati</taxon>
        <taxon>Verrucomicrobiota</taxon>
        <taxon>Opitutia</taxon>
        <taxon>Puniceicoccales</taxon>
        <taxon>Puniceicoccaceae</taxon>
        <taxon>Puniceicoccus</taxon>
    </lineage>
</organism>
<proteinExistence type="predicted"/>
<sequence length="143" mass="15683">MTDSVASLLPHTPPAILLQEMIRKEPGSLTATTILGELGSPWMEAQGMPIAFGMEIIAQTAALVITSQAKEDPNSRKLIGGRLVSSNIFRTEHEYLPKNDKLSVTAQLADSSAIGYFRFNGRIERGDEELLFVEFTVLALYSE</sequence>
<comment type="caution">
    <text evidence="1">The sequence shown here is derived from an EMBL/GenBank/DDBJ whole genome shotgun (WGS) entry which is preliminary data.</text>
</comment>
<dbReference type="AlphaFoldDB" id="A0A7X1E321"/>
<name>A0A7X1E321_9BACT</name>
<protein>
    <submittedName>
        <fullName evidence="1">Uncharacterized protein</fullName>
    </submittedName>
</protein>
<evidence type="ECO:0000313" key="1">
    <source>
        <dbReference type="EMBL" id="MBC2601040.1"/>
    </source>
</evidence>
<gene>
    <name evidence="1" type="ORF">H5P30_04520</name>
</gene>
<keyword evidence="2" id="KW-1185">Reference proteome</keyword>